<evidence type="ECO:0000313" key="2">
    <source>
        <dbReference type="EMBL" id="JAR89125.1"/>
    </source>
</evidence>
<name>A0A147BFR6_IXORI</name>
<sequence length="183" mass="19145">MVTAFAASAPSSASSTTTATPMPCAVSSQSSSAAASSSSTTCRTSSPTTPSSTAACAPLAGHPSPRRTCSSCTLRKRTTLSSQLDPRISRSTCASSRDARTCSPPLWRGRNTRYRATSTQRTSDSCRAMLLRAPPPARTEGLKLRFPIMCASAGALCQRGTAGGLHPSNVKPRTSRWLTCEMP</sequence>
<dbReference type="AlphaFoldDB" id="A0A147BFR6"/>
<feature type="compositionally biased region" description="Low complexity" evidence="1">
    <location>
        <begin position="1"/>
        <end position="58"/>
    </location>
</feature>
<feature type="region of interest" description="Disordered" evidence="1">
    <location>
        <begin position="1"/>
        <end position="68"/>
    </location>
</feature>
<evidence type="ECO:0000256" key="1">
    <source>
        <dbReference type="SAM" id="MobiDB-lite"/>
    </source>
</evidence>
<protein>
    <submittedName>
        <fullName evidence="2">Uncharacterized protein</fullName>
    </submittedName>
</protein>
<organism evidence="2">
    <name type="scientific">Ixodes ricinus</name>
    <name type="common">Common tick</name>
    <name type="synonym">Acarus ricinus</name>
    <dbReference type="NCBI Taxonomy" id="34613"/>
    <lineage>
        <taxon>Eukaryota</taxon>
        <taxon>Metazoa</taxon>
        <taxon>Ecdysozoa</taxon>
        <taxon>Arthropoda</taxon>
        <taxon>Chelicerata</taxon>
        <taxon>Arachnida</taxon>
        <taxon>Acari</taxon>
        <taxon>Parasitiformes</taxon>
        <taxon>Ixodida</taxon>
        <taxon>Ixodoidea</taxon>
        <taxon>Ixodidae</taxon>
        <taxon>Ixodinae</taxon>
        <taxon>Ixodes</taxon>
    </lineage>
</organism>
<proteinExistence type="predicted"/>
<dbReference type="EMBL" id="GEGO01006279">
    <property type="protein sequence ID" value="JAR89125.1"/>
    <property type="molecule type" value="Transcribed_RNA"/>
</dbReference>
<accession>A0A147BFR6</accession>
<reference evidence="2" key="1">
    <citation type="journal article" date="2018" name="PLoS Negl. Trop. Dis.">
        <title>Sialome diversity of ticks revealed by RNAseq of single tick salivary glands.</title>
        <authorList>
            <person name="Perner J."/>
            <person name="Kropackova S."/>
            <person name="Kopacek P."/>
            <person name="Ribeiro J.M."/>
        </authorList>
    </citation>
    <scope>NUCLEOTIDE SEQUENCE</scope>
    <source>
        <strain evidence="2">Siblings of single egg batch collected in Ceske Budejovice</strain>
        <tissue evidence="2">Salivary glands</tissue>
    </source>
</reference>